<dbReference type="Gene3D" id="3.30.420.10">
    <property type="entry name" value="Ribonuclease H-like superfamily/Ribonuclease H"/>
    <property type="match status" value="1"/>
</dbReference>
<organism evidence="1 2">
    <name type="scientific">Streptomyces formicae</name>
    <dbReference type="NCBI Taxonomy" id="1616117"/>
    <lineage>
        <taxon>Bacteria</taxon>
        <taxon>Bacillati</taxon>
        <taxon>Actinomycetota</taxon>
        <taxon>Actinomycetes</taxon>
        <taxon>Kitasatosporales</taxon>
        <taxon>Streptomycetaceae</taxon>
        <taxon>Streptomyces</taxon>
    </lineage>
</organism>
<keyword evidence="2" id="KW-1185">Reference proteome</keyword>
<reference evidence="1 2" key="1">
    <citation type="submission" date="2021-03" db="EMBL/GenBank/DDBJ databases">
        <title>Complete genome of Streptomyces formicae strain 1H-GS9 (DSM 100524).</title>
        <authorList>
            <person name="Atanasov K.E."/>
            <person name="Altabella T."/>
            <person name="Ferrer A."/>
        </authorList>
    </citation>
    <scope>NUCLEOTIDE SEQUENCE [LARGE SCALE GENOMIC DNA]</scope>
    <source>
        <strain evidence="1 2">1H-GS9</strain>
    </source>
</reference>
<gene>
    <name evidence="1" type="ORF">J4032_33385</name>
</gene>
<protein>
    <submittedName>
        <fullName evidence="1">Uncharacterized protein</fullName>
    </submittedName>
</protein>
<accession>A0ABY3WY40</accession>
<evidence type="ECO:0000313" key="2">
    <source>
        <dbReference type="Proteomes" id="UP000828924"/>
    </source>
</evidence>
<dbReference type="CDD" id="cd06127">
    <property type="entry name" value="DEDDh"/>
    <property type="match status" value="1"/>
</dbReference>
<evidence type="ECO:0000313" key="1">
    <source>
        <dbReference type="EMBL" id="UNM15702.1"/>
    </source>
</evidence>
<dbReference type="InterPro" id="IPR012337">
    <property type="entry name" value="RNaseH-like_sf"/>
</dbReference>
<sequence length="264" mass="29479">MTTGFGGWDVYHREHVREPAPPPRRHHPGWHRRRLMALDIATTGNRYGVDRILGAAVRITDGTDRSWLIDPGPGPMSVAPRKNHSISVEHARTCGEPASQALEELATALAEHLAAKEPLVVWHAPFVLTTLETELLRHGLTPLSNRLANGLSPICDPLVLDRHAEPFRPGGRALEAVAEWYGIPHERPGDPSCDAETTLVLAQVIAACHPAIGRLSRPALHREQVRWHEQYVQEAEARRPDTNRDHLWPLETVQVLAWKEHDPA</sequence>
<dbReference type="SUPFAM" id="SSF53098">
    <property type="entry name" value="Ribonuclease H-like"/>
    <property type="match status" value="1"/>
</dbReference>
<proteinExistence type="predicted"/>
<dbReference type="Proteomes" id="UP000828924">
    <property type="component" value="Chromosome"/>
</dbReference>
<name>A0ABY3WY40_9ACTN</name>
<dbReference type="InterPro" id="IPR036397">
    <property type="entry name" value="RNaseH_sf"/>
</dbReference>
<dbReference type="EMBL" id="CP071872">
    <property type="protein sequence ID" value="UNM15702.1"/>
    <property type="molecule type" value="Genomic_DNA"/>
</dbReference>
<dbReference type="RefSeq" id="WP_242337699.1">
    <property type="nucleotide sequence ID" value="NZ_CP071872.1"/>
</dbReference>